<feature type="domain" description="Replication-associated protein ORF2/G2P" evidence="2">
    <location>
        <begin position="71"/>
        <end position="177"/>
    </location>
</feature>
<dbReference type="Pfam" id="PF23343">
    <property type="entry name" value="REP_ORF2-G2P"/>
    <property type="match status" value="1"/>
</dbReference>
<accession>A0A8S5TW02</accession>
<dbReference type="EMBL" id="BK015944">
    <property type="protein sequence ID" value="DAF86397.1"/>
    <property type="molecule type" value="Genomic_DNA"/>
</dbReference>
<evidence type="ECO:0000259" key="2">
    <source>
        <dbReference type="Pfam" id="PF23343"/>
    </source>
</evidence>
<proteinExistence type="predicted"/>
<dbReference type="InterPro" id="IPR056906">
    <property type="entry name" value="ORF2/G2P_dom"/>
</dbReference>
<evidence type="ECO:0000256" key="1">
    <source>
        <dbReference type="SAM" id="MobiDB-lite"/>
    </source>
</evidence>
<feature type="compositionally biased region" description="Basic residues" evidence="1">
    <location>
        <begin position="24"/>
        <end position="36"/>
    </location>
</feature>
<feature type="region of interest" description="Disordered" evidence="1">
    <location>
        <begin position="21"/>
        <end position="49"/>
    </location>
</feature>
<protein>
    <recommendedName>
        <fullName evidence="2">Replication-associated protein ORF2/G2P domain-containing protein</fullName>
    </recommendedName>
</protein>
<sequence>MISREGWYMVKKITSGQVVERRKSYVGRKPSRRGARAKGNSSEKKQENNRQQAVLALARLLNCNYTHGDALLTLTFIDEALARCGGTFEGAVKEAKNFLDRIARRMKKHGDILKWVLVPSEVDGETGEAVRLHCHIVINSAGLRMEDRTFTLYGEPLDSIWGRGTVDVQLLRDQQDYYPLALYLIRQARNIPDGKKYTSSRNMEKPKVEYTYVLTSAQLRVPAGATTLPGTRYEPELGVNFVRYIPREKDPARKIGGRKEMAVACAGEEGEDDGL</sequence>
<name>A0A8S5TW02_9CAUD</name>
<organism evidence="3">
    <name type="scientific">Myoviridae sp. ctpvf97</name>
    <dbReference type="NCBI Taxonomy" id="2825176"/>
    <lineage>
        <taxon>Viruses</taxon>
        <taxon>Duplodnaviria</taxon>
        <taxon>Heunggongvirae</taxon>
        <taxon>Uroviricota</taxon>
        <taxon>Caudoviricetes</taxon>
    </lineage>
</organism>
<reference evidence="3" key="1">
    <citation type="journal article" date="2021" name="Proc. Natl. Acad. Sci. U.S.A.">
        <title>A Catalog of Tens of Thousands of Viruses from Human Metagenomes Reveals Hidden Associations with Chronic Diseases.</title>
        <authorList>
            <person name="Tisza M.J."/>
            <person name="Buck C.B."/>
        </authorList>
    </citation>
    <scope>NUCLEOTIDE SEQUENCE</scope>
    <source>
        <strain evidence="3">Ctpvf97</strain>
    </source>
</reference>
<evidence type="ECO:0000313" key="3">
    <source>
        <dbReference type="EMBL" id="DAF86397.1"/>
    </source>
</evidence>